<dbReference type="HAMAP" id="MF_00115">
    <property type="entry name" value="MscL"/>
    <property type="match status" value="1"/>
</dbReference>
<dbReference type="NCBIfam" id="NF010557">
    <property type="entry name" value="PRK13952.1"/>
    <property type="match status" value="1"/>
</dbReference>
<dbReference type="PRINTS" id="PR01264">
    <property type="entry name" value="MECHCHANNEL"/>
</dbReference>
<comment type="similarity">
    <text evidence="2 10">Belongs to the MscL family.</text>
</comment>
<keyword evidence="6 10" id="KW-1133">Transmembrane helix</keyword>
<comment type="subcellular location">
    <subcellularLocation>
        <location evidence="10">Cell inner membrane</location>
        <topology evidence="10">Multi-pass membrane protein</topology>
    </subcellularLocation>
    <subcellularLocation>
        <location evidence="1">Cell membrane</location>
        <topology evidence="1">Multi-pass membrane protein</topology>
    </subcellularLocation>
</comment>
<gene>
    <name evidence="10 11" type="primary">mscL</name>
    <name evidence="11" type="ORF">SP6_64_00320</name>
</gene>
<comment type="caution">
    <text evidence="11">The sequence shown here is derived from an EMBL/GenBank/DDBJ whole genome shotgun (WGS) entry which is preliminary data.</text>
</comment>
<evidence type="ECO:0000256" key="2">
    <source>
        <dbReference type="ARBA" id="ARBA00007254"/>
    </source>
</evidence>
<dbReference type="Pfam" id="PF01741">
    <property type="entry name" value="MscL"/>
    <property type="match status" value="1"/>
</dbReference>
<organism evidence="11 12">
    <name type="scientific">Sphingomonas paucimobilis NBRC 13935</name>
    <dbReference type="NCBI Taxonomy" id="1219050"/>
    <lineage>
        <taxon>Bacteria</taxon>
        <taxon>Pseudomonadati</taxon>
        <taxon>Pseudomonadota</taxon>
        <taxon>Alphaproteobacteria</taxon>
        <taxon>Sphingomonadales</taxon>
        <taxon>Sphingomonadaceae</taxon>
        <taxon>Sphingomonas</taxon>
    </lineage>
</organism>
<dbReference type="Gene3D" id="1.10.1200.120">
    <property type="entry name" value="Large-conductance mechanosensitive channel, MscL, domain 1"/>
    <property type="match status" value="1"/>
</dbReference>
<keyword evidence="8 10" id="KW-0472">Membrane</keyword>
<proteinExistence type="inferred from homology"/>
<dbReference type="InterPro" id="IPR019823">
    <property type="entry name" value="Mechanosensitive_channel_CS"/>
</dbReference>
<evidence type="ECO:0000256" key="7">
    <source>
        <dbReference type="ARBA" id="ARBA00023065"/>
    </source>
</evidence>
<evidence type="ECO:0000256" key="5">
    <source>
        <dbReference type="ARBA" id="ARBA00022692"/>
    </source>
</evidence>
<keyword evidence="9 10" id="KW-0407">Ion channel</keyword>
<evidence type="ECO:0000256" key="4">
    <source>
        <dbReference type="ARBA" id="ARBA00022475"/>
    </source>
</evidence>
<keyword evidence="7 10" id="KW-0406">Ion transport</keyword>
<comment type="function">
    <text evidence="10">Channel that opens in response to stretch forces in the membrane lipid bilayer. May participate in the regulation of osmotic pressure changes within the cell.</text>
</comment>
<dbReference type="SUPFAM" id="SSF81330">
    <property type="entry name" value="Gated mechanosensitive channel"/>
    <property type="match status" value="1"/>
</dbReference>
<reference evidence="11 12" key="1">
    <citation type="submission" date="2014-08" db="EMBL/GenBank/DDBJ databases">
        <title>Whole genome shotgun sequence of Sphingomonas paucimobilis NBRC 13935.</title>
        <authorList>
            <person name="Hosoyama A."/>
            <person name="Hashimoto M."/>
            <person name="Hosoyama Y."/>
            <person name="Noguchi M."/>
            <person name="Uohara A."/>
            <person name="Ohji S."/>
            <person name="Katano-Makiyama Y."/>
            <person name="Ichikawa N."/>
            <person name="Kimura A."/>
            <person name="Yamazoe A."/>
            <person name="Fujita N."/>
        </authorList>
    </citation>
    <scope>NUCLEOTIDE SEQUENCE [LARGE SCALE GENOMIC DNA]</scope>
    <source>
        <strain evidence="11 12">NBRC 13935</strain>
    </source>
</reference>
<dbReference type="PANTHER" id="PTHR30266:SF2">
    <property type="entry name" value="LARGE-CONDUCTANCE MECHANOSENSITIVE CHANNEL"/>
    <property type="match status" value="1"/>
</dbReference>
<sequence length="150" mass="16340">MLKEFRAFIARGNVLDLAVAVIIGAAFSKIVTSLTDDVLMPVIGKVFGGLDFSSYFLRMGPVPASYTGSLSDYAALKKAGVPLLGYGAFVTQAVNFVIVAFIIFLLVRTVNRATTLFEKEKAKAAEEPKAEPTDIALLREIRDELRARRP</sequence>
<evidence type="ECO:0000256" key="6">
    <source>
        <dbReference type="ARBA" id="ARBA00022989"/>
    </source>
</evidence>
<accession>A0A0C9NHT5</accession>
<evidence type="ECO:0000256" key="10">
    <source>
        <dbReference type="HAMAP-Rule" id="MF_00115"/>
    </source>
</evidence>
<evidence type="ECO:0000256" key="8">
    <source>
        <dbReference type="ARBA" id="ARBA00023136"/>
    </source>
</evidence>
<keyword evidence="5 10" id="KW-0812">Transmembrane</keyword>
<dbReference type="InterPro" id="IPR001185">
    <property type="entry name" value="MS_channel"/>
</dbReference>
<keyword evidence="12" id="KW-1185">Reference proteome</keyword>
<evidence type="ECO:0000256" key="1">
    <source>
        <dbReference type="ARBA" id="ARBA00004651"/>
    </source>
</evidence>
<protein>
    <recommendedName>
        <fullName evidence="10">Large-conductance mechanosensitive channel</fullName>
    </recommendedName>
</protein>
<dbReference type="AlphaFoldDB" id="A0A0C9NHT5"/>
<feature type="transmembrane region" description="Helical" evidence="10">
    <location>
        <begin position="12"/>
        <end position="31"/>
    </location>
</feature>
<dbReference type="GeneID" id="78528066"/>
<dbReference type="PANTHER" id="PTHR30266">
    <property type="entry name" value="MECHANOSENSITIVE CHANNEL MSCL"/>
    <property type="match status" value="1"/>
</dbReference>
<evidence type="ECO:0000313" key="12">
    <source>
        <dbReference type="Proteomes" id="UP000032025"/>
    </source>
</evidence>
<dbReference type="RefSeq" id="WP_007406920.1">
    <property type="nucleotide sequence ID" value="NZ_BBJS01000064.1"/>
</dbReference>
<evidence type="ECO:0000313" key="11">
    <source>
        <dbReference type="EMBL" id="GAN15777.1"/>
    </source>
</evidence>
<dbReference type="InterPro" id="IPR036019">
    <property type="entry name" value="MscL_channel"/>
</dbReference>
<comment type="subunit">
    <text evidence="10">Homopentamer.</text>
</comment>
<name>A0A0C9NHT5_SPHPI</name>
<dbReference type="EMBL" id="BBJS01000064">
    <property type="protein sequence ID" value="GAN15777.1"/>
    <property type="molecule type" value="Genomic_DNA"/>
</dbReference>
<keyword evidence="3 10" id="KW-0813">Transport</keyword>
<feature type="transmembrane region" description="Helical" evidence="10">
    <location>
        <begin position="83"/>
        <end position="107"/>
    </location>
</feature>
<dbReference type="InterPro" id="IPR037673">
    <property type="entry name" value="MSC/AndL"/>
</dbReference>
<dbReference type="GO" id="GO:0008381">
    <property type="term" value="F:mechanosensitive monoatomic ion channel activity"/>
    <property type="evidence" value="ECO:0007669"/>
    <property type="project" value="UniProtKB-UniRule"/>
</dbReference>
<dbReference type="GO" id="GO:0005886">
    <property type="term" value="C:plasma membrane"/>
    <property type="evidence" value="ECO:0007669"/>
    <property type="project" value="UniProtKB-SubCell"/>
</dbReference>
<keyword evidence="10" id="KW-0997">Cell inner membrane</keyword>
<dbReference type="PROSITE" id="PS01327">
    <property type="entry name" value="MSCL"/>
    <property type="match status" value="1"/>
</dbReference>
<dbReference type="Proteomes" id="UP000032025">
    <property type="component" value="Unassembled WGS sequence"/>
</dbReference>
<keyword evidence="4 10" id="KW-1003">Cell membrane</keyword>
<evidence type="ECO:0000256" key="3">
    <source>
        <dbReference type="ARBA" id="ARBA00022448"/>
    </source>
</evidence>
<dbReference type="NCBIfam" id="TIGR00220">
    <property type="entry name" value="mscL"/>
    <property type="match status" value="1"/>
</dbReference>
<evidence type="ECO:0000256" key="9">
    <source>
        <dbReference type="ARBA" id="ARBA00023303"/>
    </source>
</evidence>